<dbReference type="Proteomes" id="UP001397290">
    <property type="component" value="Unassembled WGS sequence"/>
</dbReference>
<dbReference type="AlphaFoldDB" id="A0AAW0RZY6"/>
<keyword evidence="1" id="KW-1133">Transmembrane helix</keyword>
<organism evidence="2 3">
    <name type="scientific">Beauveria asiatica</name>
    <dbReference type="NCBI Taxonomy" id="1069075"/>
    <lineage>
        <taxon>Eukaryota</taxon>
        <taxon>Fungi</taxon>
        <taxon>Dikarya</taxon>
        <taxon>Ascomycota</taxon>
        <taxon>Pezizomycotina</taxon>
        <taxon>Sordariomycetes</taxon>
        <taxon>Hypocreomycetidae</taxon>
        <taxon>Hypocreales</taxon>
        <taxon>Cordycipitaceae</taxon>
        <taxon>Beauveria</taxon>
    </lineage>
</organism>
<feature type="transmembrane region" description="Helical" evidence="1">
    <location>
        <begin position="51"/>
        <end position="72"/>
    </location>
</feature>
<feature type="transmembrane region" description="Helical" evidence="1">
    <location>
        <begin position="204"/>
        <end position="225"/>
    </location>
</feature>
<keyword evidence="3" id="KW-1185">Reference proteome</keyword>
<proteinExistence type="predicted"/>
<accession>A0AAW0RZY6</accession>
<feature type="transmembrane region" description="Helical" evidence="1">
    <location>
        <begin position="22"/>
        <end position="39"/>
    </location>
</feature>
<reference evidence="2 3" key="1">
    <citation type="submission" date="2020-02" db="EMBL/GenBank/DDBJ databases">
        <title>Comparative genomics of the hypocrealean fungal genus Beauvera.</title>
        <authorList>
            <person name="Showalter D.N."/>
            <person name="Bushley K.E."/>
            <person name="Rehner S.A."/>
        </authorList>
    </citation>
    <scope>NUCLEOTIDE SEQUENCE [LARGE SCALE GENOMIC DNA]</scope>
    <source>
        <strain evidence="2 3">ARSEF4384</strain>
    </source>
</reference>
<evidence type="ECO:0000256" key="1">
    <source>
        <dbReference type="SAM" id="Phobius"/>
    </source>
</evidence>
<evidence type="ECO:0008006" key="4">
    <source>
        <dbReference type="Google" id="ProtNLM"/>
    </source>
</evidence>
<feature type="transmembrane region" description="Helical" evidence="1">
    <location>
        <begin position="151"/>
        <end position="172"/>
    </location>
</feature>
<feature type="transmembrane region" description="Helical" evidence="1">
    <location>
        <begin position="110"/>
        <end position="131"/>
    </location>
</feature>
<gene>
    <name evidence="2" type="ORF">G3M48_000714</name>
</gene>
<evidence type="ECO:0000313" key="2">
    <source>
        <dbReference type="EMBL" id="KAK8147923.1"/>
    </source>
</evidence>
<feature type="transmembrane region" description="Helical" evidence="1">
    <location>
        <begin position="78"/>
        <end position="98"/>
    </location>
</feature>
<keyword evidence="1" id="KW-0472">Membrane</keyword>
<name>A0AAW0RZY6_9HYPO</name>
<dbReference type="EMBL" id="JAAHCF010000117">
    <property type="protein sequence ID" value="KAK8147923.1"/>
    <property type="molecule type" value="Genomic_DNA"/>
</dbReference>
<sequence length="230" mass="25596">MSEANELRLLSNWLTLKVLPDQFLLTVITLLPIVAYPFLPSVGLSGVRCELFLIWSSLVPVTLITAMRFGYGVPAPEMGLWLSVLTFAVMTFPARAGIRRLRVPHDSPPKPTYCVNTAVDMHCILSLALLSLLGDDALSAAPTWIGWLPHLLYLLIVLFVVVAAPFVVFLCWDVTETIFKFTTRQVSWWYWLPENGAVRDFAPAWSIFLATAVVIVPILLGIAVLESRLS</sequence>
<evidence type="ECO:0000313" key="3">
    <source>
        <dbReference type="Proteomes" id="UP001397290"/>
    </source>
</evidence>
<protein>
    <recommendedName>
        <fullName evidence="4">Integral membrane protein</fullName>
    </recommendedName>
</protein>
<keyword evidence="1" id="KW-0812">Transmembrane</keyword>
<comment type="caution">
    <text evidence="2">The sequence shown here is derived from an EMBL/GenBank/DDBJ whole genome shotgun (WGS) entry which is preliminary data.</text>
</comment>